<organism evidence="6 7">
    <name type="scientific">Blepharisma stoltei</name>
    <dbReference type="NCBI Taxonomy" id="1481888"/>
    <lineage>
        <taxon>Eukaryota</taxon>
        <taxon>Sar</taxon>
        <taxon>Alveolata</taxon>
        <taxon>Ciliophora</taxon>
        <taxon>Postciliodesmatophora</taxon>
        <taxon>Heterotrichea</taxon>
        <taxon>Heterotrichida</taxon>
        <taxon>Blepharismidae</taxon>
        <taxon>Blepharisma</taxon>
    </lineage>
</organism>
<dbReference type="SMART" id="SM01026">
    <property type="entry name" value="Beach"/>
    <property type="match status" value="1"/>
</dbReference>
<dbReference type="InterPro" id="IPR031570">
    <property type="entry name" value="NBEA/BDCP_DUF4704"/>
</dbReference>
<dbReference type="PROSITE" id="PS51783">
    <property type="entry name" value="PH_BEACH"/>
    <property type="match status" value="1"/>
</dbReference>
<dbReference type="InterPro" id="IPR050865">
    <property type="entry name" value="BEACH_Domain"/>
</dbReference>
<keyword evidence="1 3" id="KW-0853">WD repeat</keyword>
<accession>A0AAU9K5S8</accession>
<evidence type="ECO:0000313" key="6">
    <source>
        <dbReference type="EMBL" id="CAG9328520.1"/>
    </source>
</evidence>
<dbReference type="Gene3D" id="2.30.29.30">
    <property type="entry name" value="Pleckstrin-homology domain (PH domain)/Phosphotyrosine-binding domain (PTB)"/>
    <property type="match status" value="1"/>
</dbReference>
<evidence type="ECO:0000259" key="5">
    <source>
        <dbReference type="PROSITE" id="PS51783"/>
    </source>
</evidence>
<dbReference type="InterPro" id="IPR023362">
    <property type="entry name" value="PH-BEACH_dom"/>
</dbReference>
<feature type="domain" description="BEACH" evidence="4">
    <location>
        <begin position="1579"/>
        <end position="1868"/>
    </location>
</feature>
<dbReference type="CDD" id="cd06071">
    <property type="entry name" value="Beach"/>
    <property type="match status" value="1"/>
</dbReference>
<reference evidence="6" key="1">
    <citation type="submission" date="2021-09" db="EMBL/GenBank/DDBJ databases">
        <authorList>
            <consortium name="AG Swart"/>
            <person name="Singh M."/>
            <person name="Singh A."/>
            <person name="Seah K."/>
            <person name="Emmerich C."/>
        </authorList>
    </citation>
    <scope>NUCLEOTIDE SEQUENCE</scope>
    <source>
        <strain evidence="6">ATCC30299</strain>
    </source>
</reference>
<evidence type="ECO:0000313" key="7">
    <source>
        <dbReference type="Proteomes" id="UP001162131"/>
    </source>
</evidence>
<dbReference type="PROSITE" id="PS50197">
    <property type="entry name" value="BEACH"/>
    <property type="match status" value="1"/>
</dbReference>
<dbReference type="SUPFAM" id="SSF50978">
    <property type="entry name" value="WD40 repeat-like"/>
    <property type="match status" value="1"/>
</dbReference>
<proteinExistence type="predicted"/>
<dbReference type="PROSITE" id="PS50082">
    <property type="entry name" value="WD_REPEATS_2"/>
    <property type="match status" value="1"/>
</dbReference>
<dbReference type="InterPro" id="IPR000409">
    <property type="entry name" value="BEACH_dom"/>
</dbReference>
<dbReference type="PANTHER" id="PTHR13743">
    <property type="entry name" value="BEIGE/BEACH-RELATED"/>
    <property type="match status" value="1"/>
</dbReference>
<dbReference type="Pfam" id="PF14844">
    <property type="entry name" value="PH_BEACH"/>
    <property type="match status" value="1"/>
</dbReference>
<evidence type="ECO:0000256" key="1">
    <source>
        <dbReference type="ARBA" id="ARBA00022574"/>
    </source>
</evidence>
<dbReference type="InterPro" id="IPR011993">
    <property type="entry name" value="PH-like_dom_sf"/>
</dbReference>
<feature type="domain" description="BEACH-type PH" evidence="5">
    <location>
        <begin position="1447"/>
        <end position="1563"/>
    </location>
</feature>
<evidence type="ECO:0000256" key="3">
    <source>
        <dbReference type="PROSITE-ProRule" id="PRU00221"/>
    </source>
</evidence>
<dbReference type="Pfam" id="PF02138">
    <property type="entry name" value="Beach"/>
    <property type="match status" value="1"/>
</dbReference>
<dbReference type="Gene3D" id="2.60.120.200">
    <property type="match status" value="1"/>
</dbReference>
<gene>
    <name evidence="6" type="ORF">BSTOLATCC_MIC46517</name>
</gene>
<comment type="caution">
    <text evidence="6">The sequence shown here is derived from an EMBL/GenBank/DDBJ whole genome shotgun (WGS) entry which is preliminary data.</text>
</comment>
<feature type="repeat" description="WD" evidence="3">
    <location>
        <begin position="2021"/>
        <end position="2059"/>
    </location>
</feature>
<dbReference type="SUPFAM" id="SSF50729">
    <property type="entry name" value="PH domain-like"/>
    <property type="match status" value="1"/>
</dbReference>
<evidence type="ECO:0008006" key="8">
    <source>
        <dbReference type="Google" id="ProtNLM"/>
    </source>
</evidence>
<evidence type="ECO:0000259" key="4">
    <source>
        <dbReference type="PROSITE" id="PS50197"/>
    </source>
</evidence>
<dbReference type="InterPro" id="IPR001680">
    <property type="entry name" value="WD40_rpt"/>
</dbReference>
<protein>
    <recommendedName>
        <fullName evidence="8">Beach-domain-containing protein</fullName>
    </recommendedName>
</protein>
<dbReference type="SMART" id="SM00320">
    <property type="entry name" value="WD40"/>
    <property type="match status" value="2"/>
</dbReference>
<dbReference type="Gene3D" id="2.130.10.10">
    <property type="entry name" value="YVTN repeat-like/Quinoprotein amine dehydrogenase"/>
    <property type="match status" value="1"/>
</dbReference>
<dbReference type="Pfam" id="PF20426">
    <property type="entry name" value="NBCH_WD40"/>
    <property type="match status" value="1"/>
</dbReference>
<dbReference type="EMBL" id="CAJZBQ010000046">
    <property type="protein sequence ID" value="CAG9328520.1"/>
    <property type="molecule type" value="Genomic_DNA"/>
</dbReference>
<dbReference type="Pfam" id="PF15787">
    <property type="entry name" value="DUF4704"/>
    <property type="match status" value="2"/>
</dbReference>
<sequence length="2247" mass="258358">MADDFKLSENLQDLAQDGSLKDSQLIWRICQALPSLPQSQQLSIIDQLLDIARCKQYNPSLILSLSMRSPIDNRKEYLLNNLIKHMVFAEPEVQEKLSELISFLIHSVGANLRHTHFVFQILANNQLDYKSITAAIRVLQVLISPNKSSEPYSYFYFTGRGCGLQITQKKPTIFPFKNAISICLWFRLEKTSEEVSRLFTFHSQGNGGVEAYFVENTLYYRSLGTDYNPPGKGSNGIRIFEFATEEWIFLALENEKQKYGKKQLRVAVNGEEICNTTMDFPKIKDNAELTLAAVGLNFTGEISAIMVFSELISMQKMKLIFQKYSTWGPQGHESLRSLCRVVDKSLGKKLVMFYHPLHTYQNIVYDGQNFADGKLFGVSGVKAININRISNIGGIGALLPILEKIKAVRDNNGELLLEWMMLLIISLQDLPENQKEATSINFFRCVAEILIGFDKSNINDTIIDMLEQVYSICAFGKLKDQLVNHLLWCVEIWKETDHVVQNQLYKLIRKLYNKSSREGNKFKETIKILDIVIEHYNLKENIDEDTKKHISDIISIIEICLISGGEETASDIEQIVSVLYSKPSTFIQYNLLQLLKKLINEKTEEMLGVSPLMFAKHFVEAAGLELLLYLISSSSTEIRGYCLSIISSLYNLPLKQVQIGNQKDVFTFISSIILPHRRRLSEQFKPWQLRNNSVLSDIFKTSVKTKIDSLNNKDYEEETGIRPRLSLDNAIMPDDHRGVKPIQFLNYVEEVHQESSTISNIIGNEDYIAQTEVELPSDLEEKEQNMLFTRDQPRHNSATVYAINDQYTARKNEEEGVYYAVLEIMLNKPFGGQSILDDFDYIQNKTGLFLFEETVSRGSLELKHRAVQDLLMLTKWNIENANILAQDSDWHYWLLNLLCETPETEDTGVAVYDIGTRAHNIVMKQAVLADDEGWRHLRRLIYWYEKNRTIDNSRTLIRSLLEKLMESLQSISMGCRPSITSILWKNLINTSYLLEEFVIYSKIRSEDSYGQYLVYCGLEWEDASIMEKYFSLLDPIWPSALFQDNLMEPDHIQLLSSIKRNDNLFKTDIQILQWEPPNDIKARGWFIKVVLHLAASALKATANSEQIDKWLSEIIKIVKFILLVSESGKKSLTSSGAKAFSQCIIYVIGVLVSYINDLRGHPVTKKLQDSCIDVLKFVFAVYDMGRSDWPQGFKGFIRAGFTPVSVAEEVVAFLVQNVPEFELIDVNFSGHYIGLEGLLMKEEWRIALLNASLPIFELFESRTRASLICQHREKVAEKLTKDKENYLKQSEETNAQMHRFVLNTASEKSDEVDKTISTVLAQSKEKSKKRKAVWSKQLKILTEWRGPWQVLNQKLSFEPYQAMDCNLSRNFLKKKSDHYDFYLIKHRTQITAPNPQLLNEINPNILKKDLTEEVDEEDEERTLPETEDSMSLKFSFTAHADSPLLNTVAKETVIQVEVGIIKLLTIQYGLLQVTYTKKEQKIRFLLDQRIQNKFSSHVELFHYIPSPNKPLIKEWNLDLLSYVFPKTYIMRHTAAEFFFNDGRSVLVNFASHKDRLNFVTHVKKIRKSAVPRLQLFKKPNPIKLVAESGMTEKWVNWHISNFEYLMFLNFAGGRSYHDLTQYPVFPWVIRDYSSPVLDPEASLRDLSLNMGSLGKPERTQSFIERYNSFSSNDDTPSFHFGSHYSNPGIVLQYLVRLFPYSEGAKELQGGHFDLPDRLFNSISESFQSATEDICDVRELIPEFFVLPDFLLNKEEYHFGTTQTGKEVWDVTLPAWASDAYEFVRINREILESNEVSKNIHKWIDLIFGFKQIGKDAKESMNLFYYMTYENSIDLDKVEDPSLRAAVEAQVVNFGKTPSQLFTKPHHPKEDFRRITSGPTIVSKESVELKTYFPSNRKALLRPENLISYFDLSERSIIKAKFYKDKDIIAIRNNGNMVRYNWWPAPMGESKTPFTCALNKEVQFYKMKEIGEVEALDRSIRGFNASIEIIQQGKNVIIGGFWDGRLTIQKHHTKESNHKWVHYSTITCTDVDIDERVVVTGGKDGDVVVWQIDNDNLHHLWHFFNHDEQVTFVTICQELHTFASCSLDGTCNIYSLTKGRLLRVINIANNIPISIVKFSTSAPAKVILFSSEENMFYSYAVNGAQLHRNNERCKFVNSPMIVKDMNFRDFLIYGTESGDIVIRYAGTLEVLRRFTLSGGIPVISLIATRDLKFLLFGCADGELGVLTDPAATFATLEKQWQLNVFSLV</sequence>
<keyword evidence="2" id="KW-0677">Repeat</keyword>
<dbReference type="InterPro" id="IPR016024">
    <property type="entry name" value="ARM-type_fold"/>
</dbReference>
<dbReference type="InterPro" id="IPR046851">
    <property type="entry name" value="NBCH_WD40"/>
</dbReference>
<keyword evidence="7" id="KW-1185">Reference proteome</keyword>
<dbReference type="SUPFAM" id="SSF49899">
    <property type="entry name" value="Concanavalin A-like lectins/glucanases"/>
    <property type="match status" value="1"/>
</dbReference>
<dbReference type="InterPro" id="IPR036372">
    <property type="entry name" value="BEACH_dom_sf"/>
</dbReference>
<dbReference type="Proteomes" id="UP001162131">
    <property type="component" value="Unassembled WGS sequence"/>
</dbReference>
<dbReference type="Gene3D" id="1.10.1540.10">
    <property type="entry name" value="BEACH domain"/>
    <property type="match status" value="1"/>
</dbReference>
<dbReference type="InterPro" id="IPR013320">
    <property type="entry name" value="ConA-like_dom_sf"/>
</dbReference>
<evidence type="ECO:0000256" key="2">
    <source>
        <dbReference type="ARBA" id="ARBA00022737"/>
    </source>
</evidence>
<dbReference type="PANTHER" id="PTHR13743:SF112">
    <property type="entry name" value="BEACH DOMAIN-CONTAINING PROTEIN"/>
    <property type="match status" value="1"/>
</dbReference>
<dbReference type="InterPro" id="IPR015943">
    <property type="entry name" value="WD40/YVTN_repeat-like_dom_sf"/>
</dbReference>
<dbReference type="SUPFAM" id="SSF48371">
    <property type="entry name" value="ARM repeat"/>
    <property type="match status" value="1"/>
</dbReference>
<dbReference type="InterPro" id="IPR036322">
    <property type="entry name" value="WD40_repeat_dom_sf"/>
</dbReference>
<dbReference type="SUPFAM" id="SSF81837">
    <property type="entry name" value="BEACH domain"/>
    <property type="match status" value="1"/>
</dbReference>
<name>A0AAU9K5S8_9CILI</name>